<accession>A0A254Q9C3</accession>
<dbReference type="RefSeq" id="WP_088526796.1">
    <property type="nucleotide sequence ID" value="NZ_NGUO01000004.1"/>
</dbReference>
<evidence type="ECO:0000313" key="3">
    <source>
        <dbReference type="EMBL" id="OWS72122.1"/>
    </source>
</evidence>
<organism evidence="3 4">
    <name type="scientific">Polynucleobacter aenigmaticus</name>
    <dbReference type="NCBI Taxonomy" id="1743164"/>
    <lineage>
        <taxon>Bacteria</taxon>
        <taxon>Pseudomonadati</taxon>
        <taxon>Pseudomonadota</taxon>
        <taxon>Betaproteobacteria</taxon>
        <taxon>Burkholderiales</taxon>
        <taxon>Burkholderiaceae</taxon>
        <taxon>Polynucleobacter</taxon>
    </lineage>
</organism>
<dbReference type="Gene3D" id="1.10.260.40">
    <property type="entry name" value="lambda repressor-like DNA-binding domains"/>
    <property type="match status" value="1"/>
</dbReference>
<dbReference type="GO" id="GO:0003677">
    <property type="term" value="F:DNA binding"/>
    <property type="evidence" value="ECO:0007669"/>
    <property type="project" value="InterPro"/>
</dbReference>
<reference evidence="3 4" key="1">
    <citation type="submission" date="2017-05" db="EMBL/GenBank/DDBJ databases">
        <title>Polynucleobacter sp. MWH-K35W1 isolated from the permanently anoxic monimolimnion of a meromictic lake.</title>
        <authorList>
            <person name="Hahn M.W."/>
        </authorList>
    </citation>
    <scope>NUCLEOTIDE SEQUENCE [LARGE SCALE GENOMIC DNA]</scope>
    <source>
        <strain evidence="3 4">MWH-K35W1</strain>
    </source>
</reference>
<sequence length="327" mass="34853">MNTNSKLPIIFKEAFARAREKRGLSTKDLGGMACLSHRQIEQIENGESSSFYGAQNKLTAAKKVAKILELSDGDAFELVVTPLKTSATKEVPAVNESVEETSVLELAIEEAKENPVKNIASKKVTSKKAPFPGGSTSSRPASSKKLFLWLSVLAALVFAVINLRPLFFADKPEEIVVVKEEIIEPTPAPVDTPAEPAPAVASVAAAVIPVAVADSSGACPVEEGIISYKPEAPRKAADIVYVQAKSKQIVCVIDASGKIQNKLLEPGVGASFYGKPPFKVLTAGLNQVDVFFQGAKVRPSNPNSKTLILEASEVFTPPADRTDSQLR</sequence>
<dbReference type="EMBL" id="NGUO01000004">
    <property type="protein sequence ID" value="OWS72122.1"/>
    <property type="molecule type" value="Genomic_DNA"/>
</dbReference>
<dbReference type="PROSITE" id="PS50943">
    <property type="entry name" value="HTH_CROC1"/>
    <property type="match status" value="1"/>
</dbReference>
<feature type="domain" description="HTH cro/C1-type" evidence="2">
    <location>
        <begin position="15"/>
        <end position="76"/>
    </location>
</feature>
<dbReference type="OrthoDB" id="9131276at2"/>
<comment type="caution">
    <text evidence="3">The sequence shown here is derived from an EMBL/GenBank/DDBJ whole genome shotgun (WGS) entry which is preliminary data.</text>
</comment>
<dbReference type="CDD" id="cd00093">
    <property type="entry name" value="HTH_XRE"/>
    <property type="match status" value="1"/>
</dbReference>
<evidence type="ECO:0000256" key="1">
    <source>
        <dbReference type="SAM" id="Phobius"/>
    </source>
</evidence>
<gene>
    <name evidence="3" type="ORF">CBI30_02710</name>
</gene>
<name>A0A254Q9C3_9BURK</name>
<dbReference type="InterPro" id="IPR010982">
    <property type="entry name" value="Lambda_DNA-bd_dom_sf"/>
</dbReference>
<dbReference type="Proteomes" id="UP000198104">
    <property type="component" value="Unassembled WGS sequence"/>
</dbReference>
<keyword evidence="4" id="KW-1185">Reference proteome</keyword>
<proteinExistence type="predicted"/>
<dbReference type="SUPFAM" id="SSF47413">
    <property type="entry name" value="lambda repressor-like DNA-binding domains"/>
    <property type="match status" value="1"/>
</dbReference>
<keyword evidence="1" id="KW-0812">Transmembrane</keyword>
<feature type="transmembrane region" description="Helical" evidence="1">
    <location>
        <begin position="146"/>
        <end position="167"/>
    </location>
</feature>
<protein>
    <recommendedName>
        <fullName evidence="2">HTH cro/C1-type domain-containing protein</fullName>
    </recommendedName>
</protein>
<keyword evidence="1" id="KW-1133">Transmembrane helix</keyword>
<evidence type="ECO:0000313" key="4">
    <source>
        <dbReference type="Proteomes" id="UP000198104"/>
    </source>
</evidence>
<evidence type="ECO:0000259" key="2">
    <source>
        <dbReference type="PROSITE" id="PS50943"/>
    </source>
</evidence>
<dbReference type="AlphaFoldDB" id="A0A254Q9C3"/>
<dbReference type="InterPro" id="IPR001387">
    <property type="entry name" value="Cro/C1-type_HTH"/>
</dbReference>
<keyword evidence="1" id="KW-0472">Membrane</keyword>